<evidence type="ECO:0000313" key="1">
    <source>
        <dbReference type="EMBL" id="AVH43579.1"/>
    </source>
</evidence>
<organism evidence="1 2">
    <name type="scientific">Agrobacterium tumefaciens</name>
    <dbReference type="NCBI Taxonomy" id="358"/>
    <lineage>
        <taxon>Bacteria</taxon>
        <taxon>Pseudomonadati</taxon>
        <taxon>Pseudomonadota</taxon>
        <taxon>Alphaproteobacteria</taxon>
        <taxon>Hyphomicrobiales</taxon>
        <taxon>Rhizobiaceae</taxon>
        <taxon>Rhizobium/Agrobacterium group</taxon>
        <taxon>Agrobacterium</taxon>
        <taxon>Agrobacterium tumefaciens complex</taxon>
    </lineage>
</organism>
<gene>
    <name evidence="1" type="ORF">At1D1609_35260</name>
</gene>
<dbReference type="EMBL" id="CP026925">
    <property type="protein sequence ID" value="AVH43579.1"/>
    <property type="molecule type" value="Genomic_DNA"/>
</dbReference>
<accession>A0A2L2LGZ0</accession>
<protein>
    <submittedName>
        <fullName evidence="1">Uncharacterized protein</fullName>
    </submittedName>
</protein>
<name>A0A2L2LGZ0_AGRTU</name>
<sequence length="38" mass="4220">MHLSVIAGMNSRPAKRTNLPESDVNIFIESCVEPHVAR</sequence>
<evidence type="ECO:0000313" key="2">
    <source>
        <dbReference type="Proteomes" id="UP000237717"/>
    </source>
</evidence>
<reference evidence="1 2" key="1">
    <citation type="submission" date="2018-02" db="EMBL/GenBank/DDBJ databases">
        <title>Complete genome sequence of Agrobacterium tumefaciens 1D1609.</title>
        <authorList>
            <person name="Cho S.-T."/>
            <person name="Haryono M."/>
            <person name="Chang H.-H."/>
            <person name="Santos M.N."/>
            <person name="Lai E.-M."/>
            <person name="Kuo C.-H."/>
        </authorList>
    </citation>
    <scope>NUCLEOTIDE SEQUENCE [LARGE SCALE GENOMIC DNA]</scope>
    <source>
        <strain evidence="1 2">1D1609</strain>
    </source>
</reference>
<dbReference type="Proteomes" id="UP000237717">
    <property type="component" value="Chromosome II"/>
</dbReference>
<proteinExistence type="predicted"/>
<dbReference type="AlphaFoldDB" id="A0A2L2LGZ0"/>